<protein>
    <submittedName>
        <fullName evidence="1">Uncharacterized protein</fullName>
    </submittedName>
</protein>
<name>A0A922HK52_DERFA</name>
<accession>A0A922HK52</accession>
<evidence type="ECO:0000313" key="1">
    <source>
        <dbReference type="EMBL" id="KAH9491160.1"/>
    </source>
</evidence>
<proteinExistence type="predicted"/>
<reference evidence="1" key="2">
    <citation type="journal article" date="2022" name="Res Sq">
        <title>Comparative Genomics Reveals Insights into the Divergent Evolution of Astigmatic Mites and Household Pest Adaptations.</title>
        <authorList>
            <person name="Xiong Q."/>
            <person name="Wan A.T.-Y."/>
            <person name="Liu X.-Y."/>
            <person name="Fung C.S.-H."/>
            <person name="Xiao X."/>
            <person name="Malainual N."/>
            <person name="Hou J."/>
            <person name="Wang L."/>
            <person name="Wang M."/>
            <person name="Yang K."/>
            <person name="Cui Y."/>
            <person name="Leung E."/>
            <person name="Nong W."/>
            <person name="Shin S.-K."/>
            <person name="Au S."/>
            <person name="Jeong K.Y."/>
            <person name="Chew F.T."/>
            <person name="Hui J."/>
            <person name="Leung T.F."/>
            <person name="Tungtrongchitr A."/>
            <person name="Zhong N."/>
            <person name="Liu Z."/>
            <person name="Tsui S."/>
        </authorList>
    </citation>
    <scope>NUCLEOTIDE SEQUENCE</scope>
    <source>
        <strain evidence="1">Derf</strain>
        <tissue evidence="1">Whole organism</tissue>
    </source>
</reference>
<sequence>MDDLNNFFWTNFTLVLVLEKYLLVFIRVRLSVFTVMCFIFESESFFLHKIERTLAICPSVTSIFLPFAV</sequence>
<keyword evidence="2" id="KW-1185">Reference proteome</keyword>
<dbReference type="Proteomes" id="UP000790347">
    <property type="component" value="Unassembled WGS sequence"/>
</dbReference>
<dbReference type="AlphaFoldDB" id="A0A922HK52"/>
<comment type="caution">
    <text evidence="1">The sequence shown here is derived from an EMBL/GenBank/DDBJ whole genome shotgun (WGS) entry which is preliminary data.</text>
</comment>
<reference evidence="1" key="1">
    <citation type="submission" date="2013-05" db="EMBL/GenBank/DDBJ databases">
        <authorList>
            <person name="Yim A.K.Y."/>
            <person name="Chan T.F."/>
            <person name="Ji K.M."/>
            <person name="Liu X.Y."/>
            <person name="Zhou J.W."/>
            <person name="Li R.Q."/>
            <person name="Yang K.Y."/>
            <person name="Li J."/>
            <person name="Li M."/>
            <person name="Law P.T.W."/>
            <person name="Wu Y.L."/>
            <person name="Cai Z.L."/>
            <person name="Qin H."/>
            <person name="Bao Y."/>
            <person name="Leung R.K.K."/>
            <person name="Ng P.K.S."/>
            <person name="Zou J."/>
            <person name="Zhong X.J."/>
            <person name="Ran P.X."/>
            <person name="Zhong N.S."/>
            <person name="Liu Z.G."/>
            <person name="Tsui S.K.W."/>
        </authorList>
    </citation>
    <scope>NUCLEOTIDE SEQUENCE</scope>
    <source>
        <strain evidence="1">Derf</strain>
        <tissue evidence="1">Whole organism</tissue>
    </source>
</reference>
<organism evidence="1 2">
    <name type="scientific">Dermatophagoides farinae</name>
    <name type="common">American house dust mite</name>
    <dbReference type="NCBI Taxonomy" id="6954"/>
    <lineage>
        <taxon>Eukaryota</taxon>
        <taxon>Metazoa</taxon>
        <taxon>Ecdysozoa</taxon>
        <taxon>Arthropoda</taxon>
        <taxon>Chelicerata</taxon>
        <taxon>Arachnida</taxon>
        <taxon>Acari</taxon>
        <taxon>Acariformes</taxon>
        <taxon>Sarcoptiformes</taxon>
        <taxon>Astigmata</taxon>
        <taxon>Psoroptidia</taxon>
        <taxon>Analgoidea</taxon>
        <taxon>Pyroglyphidae</taxon>
        <taxon>Dermatophagoidinae</taxon>
        <taxon>Dermatophagoides</taxon>
    </lineage>
</organism>
<dbReference type="EMBL" id="ASGP02000009">
    <property type="protein sequence ID" value="KAH9491160.1"/>
    <property type="molecule type" value="Genomic_DNA"/>
</dbReference>
<evidence type="ECO:0000313" key="2">
    <source>
        <dbReference type="Proteomes" id="UP000790347"/>
    </source>
</evidence>
<gene>
    <name evidence="1" type="ORF">DERF_015892</name>
</gene>